<dbReference type="Gene3D" id="2.60.40.10">
    <property type="entry name" value="Immunoglobulins"/>
    <property type="match status" value="1"/>
</dbReference>
<dbReference type="EMBL" id="BAAAPB010000002">
    <property type="protein sequence ID" value="GAA1965016.1"/>
    <property type="molecule type" value="Genomic_DNA"/>
</dbReference>
<evidence type="ECO:0000256" key="3">
    <source>
        <dbReference type="SAM" id="MobiDB-lite"/>
    </source>
</evidence>
<keyword evidence="4" id="KW-0732">Signal</keyword>
<dbReference type="PROSITE" id="PS50853">
    <property type="entry name" value="FN3"/>
    <property type="match status" value="1"/>
</dbReference>
<protein>
    <recommendedName>
        <fullName evidence="5">Fibronectin type-III domain-containing protein</fullName>
    </recommendedName>
</protein>
<dbReference type="SUPFAM" id="SSF49265">
    <property type="entry name" value="Fibronectin type III"/>
    <property type="match status" value="1"/>
</dbReference>
<keyword evidence="1" id="KW-0326">Glycosidase</keyword>
<evidence type="ECO:0000313" key="7">
    <source>
        <dbReference type="Proteomes" id="UP001500571"/>
    </source>
</evidence>
<keyword evidence="1" id="KW-0378">Hydrolase</keyword>
<reference evidence="6 7" key="1">
    <citation type="journal article" date="2019" name="Int. J. Syst. Evol. Microbiol.">
        <title>The Global Catalogue of Microorganisms (GCM) 10K type strain sequencing project: providing services to taxonomists for standard genome sequencing and annotation.</title>
        <authorList>
            <consortium name="The Broad Institute Genomics Platform"/>
            <consortium name="The Broad Institute Genome Sequencing Center for Infectious Disease"/>
            <person name="Wu L."/>
            <person name="Ma J."/>
        </authorList>
    </citation>
    <scope>NUCLEOTIDE SEQUENCE [LARGE SCALE GENOMIC DNA]</scope>
    <source>
        <strain evidence="6 7">JCM 15309</strain>
    </source>
</reference>
<evidence type="ECO:0000313" key="6">
    <source>
        <dbReference type="EMBL" id="GAA1965016.1"/>
    </source>
</evidence>
<dbReference type="InterPro" id="IPR003961">
    <property type="entry name" value="FN3_dom"/>
</dbReference>
<evidence type="ECO:0000256" key="1">
    <source>
        <dbReference type="ARBA" id="ARBA00023295"/>
    </source>
</evidence>
<dbReference type="InterPro" id="IPR013783">
    <property type="entry name" value="Ig-like_fold"/>
</dbReference>
<dbReference type="Proteomes" id="UP001500571">
    <property type="component" value="Unassembled WGS sequence"/>
</dbReference>
<feature type="domain" description="Fibronectin type-III" evidence="5">
    <location>
        <begin position="300"/>
        <end position="391"/>
    </location>
</feature>
<feature type="chain" id="PRO_5045470036" description="Fibronectin type-III domain-containing protein" evidence="4">
    <location>
        <begin position="29"/>
        <end position="489"/>
    </location>
</feature>
<gene>
    <name evidence="6" type="ORF">GCM10009798_26580</name>
</gene>
<dbReference type="SUPFAM" id="SSF51445">
    <property type="entry name" value="(Trans)glycosidases"/>
    <property type="match status" value="1"/>
</dbReference>
<dbReference type="InterPro" id="IPR017853">
    <property type="entry name" value="GH"/>
</dbReference>
<dbReference type="InterPro" id="IPR036116">
    <property type="entry name" value="FN3_sf"/>
</dbReference>
<keyword evidence="2" id="KW-0119">Carbohydrate metabolism</keyword>
<name>A0ABN2R824_9ACTN</name>
<feature type="region of interest" description="Disordered" evidence="3">
    <location>
        <begin position="33"/>
        <end position="55"/>
    </location>
</feature>
<organism evidence="6 7">
    <name type="scientific">Nocardioides panacihumi</name>
    <dbReference type="NCBI Taxonomy" id="400774"/>
    <lineage>
        <taxon>Bacteria</taxon>
        <taxon>Bacillati</taxon>
        <taxon>Actinomycetota</taxon>
        <taxon>Actinomycetes</taxon>
        <taxon>Propionibacteriales</taxon>
        <taxon>Nocardioidaceae</taxon>
        <taxon>Nocardioides</taxon>
    </lineage>
</organism>
<feature type="signal peptide" evidence="4">
    <location>
        <begin position="1"/>
        <end position="28"/>
    </location>
</feature>
<dbReference type="Pfam" id="PF08924">
    <property type="entry name" value="Rv2525c_GlyHyd-like"/>
    <property type="match status" value="1"/>
</dbReference>
<dbReference type="Gene3D" id="3.20.20.80">
    <property type="entry name" value="Glycosidases"/>
    <property type="match status" value="1"/>
</dbReference>
<evidence type="ECO:0000256" key="2">
    <source>
        <dbReference type="ARBA" id="ARBA00023326"/>
    </source>
</evidence>
<keyword evidence="2" id="KW-0624">Polysaccharide degradation</keyword>
<comment type="caution">
    <text evidence="6">The sequence shown here is derived from an EMBL/GenBank/DDBJ whole genome shotgun (WGS) entry which is preliminary data.</text>
</comment>
<dbReference type="RefSeq" id="WP_344045405.1">
    <property type="nucleotide sequence ID" value="NZ_BAAAPB010000002.1"/>
</dbReference>
<proteinExistence type="predicted"/>
<evidence type="ECO:0000259" key="5">
    <source>
        <dbReference type="PROSITE" id="PS50853"/>
    </source>
</evidence>
<keyword evidence="7" id="KW-1185">Reference proteome</keyword>
<dbReference type="InterPro" id="IPR015020">
    <property type="entry name" value="Rv2525c-like_Glyco_Hydro-like"/>
</dbReference>
<accession>A0ABN2R824</accession>
<sequence length="489" mass="52472">MSRLGSFAGATVAAALAVTVLAAGPAEAARLGPIDTGPGPVGRAAGPTPSPAAGHHLMVDMATAPSSSTMQEWQAKSPYSAIGVYVDVNPSYDNRHDKVQSNLTPTWVDQVLARRWQILPIYVGLQSPCPTSSNAGRFKKISGNATTARSQGVSAATDAAGSVRALRLPATAPVVYDLEGYAPTTACTTAVQSFLAGWTSRLHQLGLRSGVYGSRSSTMTDVTSASQTAAYPIPDVIWEATDNGQANTTFSTPPPGMWEGRRLNQFYLGVNRTWGDVQLNVDESAVQDSVWDRTAPRLVAPQPPRATKHGRVRIGWRSVDASGVATYQVRIRHNGGRWKSPKDLRRTRQTVRAFALRPGERWCVQARATDRVGNTSAWSAPLCSTRFTDDRALRAGRGWTHVHGGYLGTGTRATRKGLTLRGKRVSGRHVAVILHGRGTVGVYIRGRLVGRVHGNGTKWITLPATRSGRIALRTETRSRVVVDGYAVTP</sequence>
<evidence type="ECO:0000256" key="4">
    <source>
        <dbReference type="SAM" id="SignalP"/>
    </source>
</evidence>